<dbReference type="Pfam" id="PF01261">
    <property type="entry name" value="AP_endonuc_2"/>
    <property type="match status" value="1"/>
</dbReference>
<accession>A0A1G8GZL5</accession>
<gene>
    <name evidence="2" type="ORF">SAMN05216352_10442</name>
</gene>
<dbReference type="AlphaFoldDB" id="A0A1G8GZL5"/>
<evidence type="ECO:0000313" key="3">
    <source>
        <dbReference type="Proteomes" id="UP000199017"/>
    </source>
</evidence>
<organism evidence="2 3">
    <name type="scientific">Alteribacillus bidgolensis</name>
    <dbReference type="NCBI Taxonomy" id="930129"/>
    <lineage>
        <taxon>Bacteria</taxon>
        <taxon>Bacillati</taxon>
        <taxon>Bacillota</taxon>
        <taxon>Bacilli</taxon>
        <taxon>Bacillales</taxon>
        <taxon>Bacillaceae</taxon>
        <taxon>Alteribacillus</taxon>
    </lineage>
</organism>
<evidence type="ECO:0000313" key="2">
    <source>
        <dbReference type="EMBL" id="SDH99848.1"/>
    </source>
</evidence>
<sequence>MTRQFSLAHLTVLDCAPPEMTYLAARAGYDFVSFRPIYMGLPGEPNYALAENKQMLRETKKAMFETGMKLLDIELAKVYDGVDPKSYLPAMEVAAELGGRHVLSSIWTDDRNYAIERFTEICELAKPFGLTIELEFVPIASVHNLDGALDVLNTVNQKNAGLMIDVHHFHRSKDNVEDLDAVPRDWFRYLHLCNAPGEIPAWKPEMTRVLREERSLLGEGGIDVGSIVNRIPNIPYSIELPNAKLAQELGNEEFARRCLQSAKDYLNTHPLTKQEVK</sequence>
<dbReference type="GO" id="GO:0016853">
    <property type="term" value="F:isomerase activity"/>
    <property type="evidence" value="ECO:0007669"/>
    <property type="project" value="UniProtKB-KW"/>
</dbReference>
<dbReference type="SUPFAM" id="SSF51658">
    <property type="entry name" value="Xylose isomerase-like"/>
    <property type="match status" value="1"/>
</dbReference>
<protein>
    <submittedName>
        <fullName evidence="2">Sugar phosphate isomerase/epimerase</fullName>
    </submittedName>
</protein>
<dbReference type="EMBL" id="FNDU01000004">
    <property type="protein sequence ID" value="SDH99848.1"/>
    <property type="molecule type" value="Genomic_DNA"/>
</dbReference>
<name>A0A1G8GZL5_9BACI</name>
<proteinExistence type="predicted"/>
<reference evidence="2 3" key="1">
    <citation type="submission" date="2016-10" db="EMBL/GenBank/DDBJ databases">
        <authorList>
            <person name="de Groot N.N."/>
        </authorList>
    </citation>
    <scope>NUCLEOTIDE SEQUENCE [LARGE SCALE GENOMIC DNA]</scope>
    <source>
        <strain evidence="3">P4B,CCM 7963,CECT 7998,DSM 25260,IBRC-M 10614,KCTC 13821</strain>
    </source>
</reference>
<dbReference type="STRING" id="930129.SAMN05216352_10442"/>
<dbReference type="OrthoDB" id="9786584at2"/>
<dbReference type="InterPro" id="IPR050312">
    <property type="entry name" value="IolE/XylAMocC-like"/>
</dbReference>
<dbReference type="PANTHER" id="PTHR12110:SF48">
    <property type="entry name" value="BLL3656 PROTEIN"/>
    <property type="match status" value="1"/>
</dbReference>
<feature type="domain" description="Xylose isomerase-like TIM barrel" evidence="1">
    <location>
        <begin position="23"/>
        <end position="244"/>
    </location>
</feature>
<dbReference type="PANTHER" id="PTHR12110">
    <property type="entry name" value="HYDROXYPYRUVATE ISOMERASE"/>
    <property type="match status" value="1"/>
</dbReference>
<keyword evidence="3" id="KW-1185">Reference proteome</keyword>
<dbReference type="Gene3D" id="3.20.20.150">
    <property type="entry name" value="Divalent-metal-dependent TIM barrel enzymes"/>
    <property type="match status" value="1"/>
</dbReference>
<dbReference type="InterPro" id="IPR013022">
    <property type="entry name" value="Xyl_isomerase-like_TIM-brl"/>
</dbReference>
<dbReference type="RefSeq" id="WP_091583354.1">
    <property type="nucleotide sequence ID" value="NZ_FNDU01000004.1"/>
</dbReference>
<dbReference type="InterPro" id="IPR036237">
    <property type="entry name" value="Xyl_isomerase-like_sf"/>
</dbReference>
<dbReference type="Proteomes" id="UP000199017">
    <property type="component" value="Unassembled WGS sequence"/>
</dbReference>
<evidence type="ECO:0000259" key="1">
    <source>
        <dbReference type="Pfam" id="PF01261"/>
    </source>
</evidence>
<keyword evidence="2" id="KW-0413">Isomerase</keyword>